<dbReference type="Gene3D" id="3.30.497.10">
    <property type="entry name" value="Antithrombin, subunit I, domain 2"/>
    <property type="match status" value="1"/>
</dbReference>
<dbReference type="Gene3D" id="2.30.39.10">
    <property type="entry name" value="Alpha-1-antitrypsin, domain 1"/>
    <property type="match status" value="1"/>
</dbReference>
<reference evidence="3" key="1">
    <citation type="journal article" date="2014" name="Int. J. Syst. Evol. Microbiol.">
        <title>Complete genome sequence of Corynebacterium casei LMG S-19264T (=DSM 44701T), isolated from a smear-ripened cheese.</title>
        <authorList>
            <consortium name="US DOE Joint Genome Institute (JGI-PGF)"/>
            <person name="Walter F."/>
            <person name="Albersmeier A."/>
            <person name="Kalinowski J."/>
            <person name="Ruckert C."/>
        </authorList>
    </citation>
    <scope>NUCLEOTIDE SEQUENCE</scope>
    <source>
        <strain evidence="3">CGMCC 1.12827</strain>
    </source>
</reference>
<comment type="similarity">
    <text evidence="1">Belongs to the serpin family.</text>
</comment>
<dbReference type="GO" id="GO:0005615">
    <property type="term" value="C:extracellular space"/>
    <property type="evidence" value="ECO:0007669"/>
    <property type="project" value="InterPro"/>
</dbReference>
<reference evidence="3" key="2">
    <citation type="submission" date="2020-09" db="EMBL/GenBank/DDBJ databases">
        <authorList>
            <person name="Sun Q."/>
            <person name="Zhou Y."/>
        </authorList>
    </citation>
    <scope>NUCLEOTIDE SEQUENCE</scope>
    <source>
        <strain evidence="3">CGMCC 1.12827</strain>
    </source>
</reference>
<dbReference type="PANTHER" id="PTHR11461">
    <property type="entry name" value="SERINE PROTEASE INHIBITOR, SERPIN"/>
    <property type="match status" value="1"/>
</dbReference>
<protein>
    <submittedName>
        <fullName evidence="3">Serpin</fullName>
    </submittedName>
</protein>
<dbReference type="GO" id="GO:0004867">
    <property type="term" value="F:serine-type endopeptidase inhibitor activity"/>
    <property type="evidence" value="ECO:0007669"/>
    <property type="project" value="InterPro"/>
</dbReference>
<dbReference type="PROSITE" id="PS00284">
    <property type="entry name" value="SERPIN"/>
    <property type="match status" value="1"/>
</dbReference>
<dbReference type="SMART" id="SM00093">
    <property type="entry name" value="SERPIN"/>
    <property type="match status" value="1"/>
</dbReference>
<dbReference type="Pfam" id="PF00079">
    <property type="entry name" value="Serpin"/>
    <property type="match status" value="1"/>
</dbReference>
<keyword evidence="4" id="KW-1185">Reference proteome</keyword>
<dbReference type="InterPro" id="IPR042185">
    <property type="entry name" value="Serpin_sf_2"/>
</dbReference>
<dbReference type="InterPro" id="IPR023795">
    <property type="entry name" value="Serpin_CS"/>
</dbReference>
<dbReference type="CDD" id="cd19590">
    <property type="entry name" value="serpin_thermopin-like"/>
    <property type="match status" value="1"/>
</dbReference>
<evidence type="ECO:0000313" key="3">
    <source>
        <dbReference type="EMBL" id="GGB17269.1"/>
    </source>
</evidence>
<accession>A0A916WMT9</accession>
<evidence type="ECO:0000259" key="2">
    <source>
        <dbReference type="SMART" id="SM00093"/>
    </source>
</evidence>
<dbReference type="InterPro" id="IPR023796">
    <property type="entry name" value="Serpin_dom"/>
</dbReference>
<name>A0A916WMT9_9ACTN</name>
<proteinExistence type="inferred from homology"/>
<sequence length="428" mass="44059">MVIVAALLGSAAGCADSSGGSELSRDAQLSKAPDVSFQQVGVDEVGDHLEAAVAGTRTLGVRLLAPSYAQGHVDNVVVSPFSARVALAMVRAGAGGKTAHELDSALGTTDPTTFAALIGQFDALKGDPGKVDQQNPPNPPVLNQAAAAFIDHTLPVGERYLKTLASSYDTGVYPVDFASGQARSAINQWLAVNTGDLIDSTPTDDNSDTRMSLLSTVFLAAAWAHPFSPGSTGQASFTRADGSVVQADLMHQTTTGRLVSTDSYVAAQLPYGGGLAMQIVVPTEKGATSEGASTIASVATDTVLSKVAADLHAARDESVTFTLPRWSVTDSLDLKPVLTQMGITTMFTADADLDEINPSVMVNAVAQDSTITVGEKGTVAASATQVDMMPTMLPPGPAIVADHPFVYQIVDTATGLPLFMGVLADPSA</sequence>
<dbReference type="InterPro" id="IPR042178">
    <property type="entry name" value="Serpin_sf_1"/>
</dbReference>
<dbReference type="InterPro" id="IPR036186">
    <property type="entry name" value="Serpin_sf"/>
</dbReference>
<gene>
    <name evidence="3" type="ORF">GCM10011489_01680</name>
</gene>
<feature type="domain" description="Serpin" evidence="2">
    <location>
        <begin position="61"/>
        <end position="426"/>
    </location>
</feature>
<dbReference type="SUPFAM" id="SSF56574">
    <property type="entry name" value="Serpins"/>
    <property type="match status" value="1"/>
</dbReference>
<organism evidence="3 4">
    <name type="scientific">Gordonia jinhuaensis</name>
    <dbReference type="NCBI Taxonomy" id="1517702"/>
    <lineage>
        <taxon>Bacteria</taxon>
        <taxon>Bacillati</taxon>
        <taxon>Actinomycetota</taxon>
        <taxon>Actinomycetes</taxon>
        <taxon>Mycobacteriales</taxon>
        <taxon>Gordoniaceae</taxon>
        <taxon>Gordonia</taxon>
    </lineage>
</organism>
<dbReference type="PANTHER" id="PTHR11461:SF211">
    <property type="entry name" value="GH10112P-RELATED"/>
    <property type="match status" value="1"/>
</dbReference>
<dbReference type="Proteomes" id="UP000621454">
    <property type="component" value="Unassembled WGS sequence"/>
</dbReference>
<comment type="caution">
    <text evidence="3">The sequence shown here is derived from an EMBL/GenBank/DDBJ whole genome shotgun (WGS) entry which is preliminary data.</text>
</comment>
<dbReference type="EMBL" id="BMGC01000001">
    <property type="protein sequence ID" value="GGB17269.1"/>
    <property type="molecule type" value="Genomic_DNA"/>
</dbReference>
<dbReference type="InterPro" id="IPR000215">
    <property type="entry name" value="Serpin_fam"/>
</dbReference>
<evidence type="ECO:0000256" key="1">
    <source>
        <dbReference type="RuleBase" id="RU000411"/>
    </source>
</evidence>
<dbReference type="AlphaFoldDB" id="A0A916WMT9"/>
<evidence type="ECO:0000313" key="4">
    <source>
        <dbReference type="Proteomes" id="UP000621454"/>
    </source>
</evidence>